<dbReference type="AlphaFoldDB" id="A0A7W2Q0S5"/>
<proteinExistence type="predicted"/>
<dbReference type="RefSeq" id="WP_182324612.1">
    <property type="nucleotide sequence ID" value="NZ_BQIT01000011.1"/>
</dbReference>
<name>A0A7W2Q0S5_9PSED</name>
<reference evidence="1 2" key="1">
    <citation type="submission" date="2020-07" db="EMBL/GenBank/DDBJ databases">
        <title>Diversity of carbapenemase encoding genes among Pseudomonas putida group clinical isolates in a tertiary Brazilian hospital.</title>
        <authorList>
            <person name="Alberto-Lei F."/>
            <person name="Nodari C.S."/>
            <person name="Streling A.P."/>
            <person name="Paulino J.T."/>
            <person name="Bessa-Neto F.O."/>
            <person name="Cayo R."/>
            <person name="Gales A.C."/>
        </authorList>
    </citation>
    <scope>NUCLEOTIDE SEQUENCE [LARGE SCALE GENOMIC DNA]</scope>
    <source>
        <strain evidence="1 2">14802</strain>
    </source>
</reference>
<comment type="caution">
    <text evidence="1">The sequence shown here is derived from an EMBL/GenBank/DDBJ whole genome shotgun (WGS) entry which is preliminary data.</text>
</comment>
<sequence length="257" mass="28572">MNSDIATSTTAALKMRHDCLAARHQALAAQLEPIELQWWHEAQERLGQSPDANTAALLSGQCKRRIRERAMRDDEHCSQLQLARALLLAQVLGQQPQDGQLPLLRQLFLWGDDQEKVALLKALDWIDSSGLCVPLALQAGRTSNSEVFAALALDTPYPSRHYPERAFHQLLLKALGMGLDVRRLVGLAQRHGVSLNQLALDLLDEQLAAARTVSPGLHLAIAFDLLSPAQRQRLLGLHQQQRLPPAWHDHLADRHAS</sequence>
<dbReference type="NCBIfam" id="NF035938">
    <property type="entry name" value="EboA_domain"/>
    <property type="match status" value="1"/>
</dbReference>
<dbReference type="InterPro" id="IPR047715">
    <property type="entry name" value="EboA_dom"/>
</dbReference>
<dbReference type="EMBL" id="JACGDE010000021">
    <property type="protein sequence ID" value="MBA6067835.1"/>
    <property type="molecule type" value="Genomic_DNA"/>
</dbReference>
<organism evidence="1 2">
    <name type="scientific">Pseudomonas mosselii</name>
    <dbReference type="NCBI Taxonomy" id="78327"/>
    <lineage>
        <taxon>Bacteria</taxon>
        <taxon>Pseudomonadati</taxon>
        <taxon>Pseudomonadota</taxon>
        <taxon>Gammaproteobacteria</taxon>
        <taxon>Pseudomonadales</taxon>
        <taxon>Pseudomonadaceae</taxon>
        <taxon>Pseudomonas</taxon>
    </lineage>
</organism>
<accession>A0A7W2Q0S5</accession>
<protein>
    <submittedName>
        <fullName evidence="1">EboA domain-containing protein</fullName>
    </submittedName>
</protein>
<evidence type="ECO:0000313" key="2">
    <source>
        <dbReference type="Proteomes" id="UP000541770"/>
    </source>
</evidence>
<gene>
    <name evidence="1" type="ORF">H4C75_24165</name>
</gene>
<evidence type="ECO:0000313" key="1">
    <source>
        <dbReference type="EMBL" id="MBA6067835.1"/>
    </source>
</evidence>
<dbReference type="Proteomes" id="UP000541770">
    <property type="component" value="Unassembled WGS sequence"/>
</dbReference>